<accession>A0A9Q0NHK7</accession>
<dbReference type="AlphaFoldDB" id="A0A9Q0NHK7"/>
<dbReference type="Pfam" id="PF03087">
    <property type="entry name" value="BPS1"/>
    <property type="match status" value="1"/>
</dbReference>
<reference evidence="1 2" key="1">
    <citation type="journal article" date="2023" name="Int. J. Mol. Sci.">
        <title>De Novo Assembly and Annotation of 11 Diverse Shrub Willow (Salix) Genomes Reveals Novel Gene Organization in Sex-Linked Regions.</title>
        <authorList>
            <person name="Hyden B."/>
            <person name="Feng K."/>
            <person name="Yates T.B."/>
            <person name="Jawdy S."/>
            <person name="Cereghino C."/>
            <person name="Smart L.B."/>
            <person name="Muchero W."/>
        </authorList>
    </citation>
    <scope>NUCLEOTIDE SEQUENCE [LARGE SCALE GENOMIC DNA]</scope>
    <source>
        <tissue evidence="1">Shoot tip</tissue>
    </source>
</reference>
<organism evidence="1 2">
    <name type="scientific">Salix viminalis</name>
    <name type="common">Common osier</name>
    <name type="synonym">Basket willow</name>
    <dbReference type="NCBI Taxonomy" id="40686"/>
    <lineage>
        <taxon>Eukaryota</taxon>
        <taxon>Viridiplantae</taxon>
        <taxon>Streptophyta</taxon>
        <taxon>Embryophyta</taxon>
        <taxon>Tracheophyta</taxon>
        <taxon>Spermatophyta</taxon>
        <taxon>Magnoliopsida</taxon>
        <taxon>eudicotyledons</taxon>
        <taxon>Gunneridae</taxon>
        <taxon>Pentapetalae</taxon>
        <taxon>rosids</taxon>
        <taxon>fabids</taxon>
        <taxon>Malpighiales</taxon>
        <taxon>Salicaceae</taxon>
        <taxon>Saliceae</taxon>
        <taxon>Salix</taxon>
    </lineage>
</organism>
<dbReference type="PANTHER" id="PTHR33070:SF109">
    <property type="entry name" value="DOMAIN PROTEIN, PUTATIVE (DUF241)-RELATED"/>
    <property type="match status" value="1"/>
</dbReference>
<dbReference type="EMBL" id="JAPFFL010000301">
    <property type="protein sequence ID" value="KAJ6670078.1"/>
    <property type="molecule type" value="Genomic_DNA"/>
</dbReference>
<gene>
    <name evidence="1" type="ORF">OIU85_019842</name>
</gene>
<evidence type="ECO:0000313" key="1">
    <source>
        <dbReference type="EMBL" id="KAJ6670078.1"/>
    </source>
</evidence>
<dbReference type="PANTHER" id="PTHR33070">
    <property type="entry name" value="OS06G0725500 PROTEIN"/>
    <property type="match status" value="1"/>
</dbReference>
<comment type="caution">
    <text evidence="1">The sequence shown here is derived from an EMBL/GenBank/DDBJ whole genome shotgun (WGS) entry which is preliminary data.</text>
</comment>
<protein>
    <submittedName>
        <fullName evidence="1">Uncharacterized protein</fullName>
    </submittedName>
</protein>
<dbReference type="GO" id="GO:0048364">
    <property type="term" value="P:root development"/>
    <property type="evidence" value="ECO:0007669"/>
    <property type="project" value="InterPro"/>
</dbReference>
<sequence length="191" mass="21644">SDHLEEQHILRKQEQIKDTIAGNYHVRSISLPSISRPTTLSIKELNKLKSWEASISTSTPGSICNGLSGLEDLYKHVDDLLNLKLFHEVLSHHQNGKSHDELLEESVRLLDVCSISRDTMLRLKEQVQSLQSALRRRKGDSSIESSVANYFCLRKKMKDAKKLVASLKQMDNKFGASPLLDQDHQLSDVIQ</sequence>
<keyword evidence="2" id="KW-1185">Reference proteome</keyword>
<feature type="non-terminal residue" evidence="1">
    <location>
        <position position="1"/>
    </location>
</feature>
<dbReference type="Proteomes" id="UP001151529">
    <property type="component" value="Unassembled WGS sequence"/>
</dbReference>
<dbReference type="OrthoDB" id="1701699at2759"/>
<name>A0A9Q0NHK7_SALVM</name>
<proteinExistence type="predicted"/>
<feature type="non-terminal residue" evidence="1">
    <location>
        <position position="191"/>
    </location>
</feature>
<dbReference type="InterPro" id="IPR004320">
    <property type="entry name" value="BPS1_pln"/>
</dbReference>
<dbReference type="GO" id="GO:0048367">
    <property type="term" value="P:shoot system development"/>
    <property type="evidence" value="ECO:0007669"/>
    <property type="project" value="InterPro"/>
</dbReference>
<evidence type="ECO:0000313" key="2">
    <source>
        <dbReference type="Proteomes" id="UP001151529"/>
    </source>
</evidence>